<dbReference type="EMBL" id="UINC01003287">
    <property type="protein sequence ID" value="SVA04990.1"/>
    <property type="molecule type" value="Genomic_DNA"/>
</dbReference>
<dbReference type="AlphaFoldDB" id="A0A381SLR5"/>
<proteinExistence type="predicted"/>
<sequence length="713" mass="81528">MKNYNKLLSLLITVALVYWGCEEPIEQEDETIPLRNSLNDPDMGDVGSLSGYFFNFANGFNIKYNRYDANSVNNPDLFDPEEDTLNFRSYAAYTLENGESNLTGYEVITPEMIADSGYADLTPIDSLRKNSVTNDNKVTFNSEKLTNINGLNWDYGYERYLASTNVQPSVAYDSTFVDILDSLYQEAVVDTADTTAEGIMFIDRFERAERSGSISSRDTVMVHYFEFTQKIFGLDSLVFKENTDCNSNGIWDDAEEIVTDASGCPEGTVFIEINDTTKFCDRGNGLWDEAEVYFDKNGDFTFSGDEPLEDRNCNGIWDDAEEKLNDINGDGDSTDVINGVKEFIDRGNNKYDYAEEFIDSNNNTVYNEGSDDELLKFREDERPANFLVSYDNYPDLNEPRKLLNIYPGDSLLTRFGIVYRDLIKEITTRDTVTREIEDIDSVITLYTNKIITVTDEEFTTSNSYNIAKAEWNGIDPATSADIREYDYHFFRQGESEGHIYQLIHPSYFKHYGYHDNIDDIINGSPLAFTDEENKFWYETFARGDILFYSVGNNLRDGELVETDTTMVTQFGDYHIEESYAVNTDTISIAGTTYPCFRVTRIMTMTLLGNGVEYGERNVSWLADGIGVVKDAVYTRWSEPFWSSGEDWELFSVLELAEFRPLAKQVNLGKMLTQQNTIKFDDLEHVAEFDNDPYRISRKIGIQRIGQPVLQEDF</sequence>
<dbReference type="Gene3D" id="2.40.360.20">
    <property type="match status" value="1"/>
</dbReference>
<name>A0A381SLR5_9ZZZZ</name>
<accession>A0A381SLR5</accession>
<protein>
    <submittedName>
        <fullName evidence="1">Uncharacterized protein</fullName>
    </submittedName>
</protein>
<gene>
    <name evidence="1" type="ORF">METZ01_LOCUS57844</name>
</gene>
<reference evidence="1" key="1">
    <citation type="submission" date="2018-05" db="EMBL/GenBank/DDBJ databases">
        <authorList>
            <person name="Lanie J.A."/>
            <person name="Ng W.-L."/>
            <person name="Kazmierczak K.M."/>
            <person name="Andrzejewski T.M."/>
            <person name="Davidsen T.M."/>
            <person name="Wayne K.J."/>
            <person name="Tettelin H."/>
            <person name="Glass J.I."/>
            <person name="Rusch D."/>
            <person name="Podicherti R."/>
            <person name="Tsui H.-C.T."/>
            <person name="Winkler M.E."/>
        </authorList>
    </citation>
    <scope>NUCLEOTIDE SEQUENCE</scope>
</reference>
<evidence type="ECO:0000313" key="1">
    <source>
        <dbReference type="EMBL" id="SVA04990.1"/>
    </source>
</evidence>
<organism evidence="1">
    <name type="scientific">marine metagenome</name>
    <dbReference type="NCBI Taxonomy" id="408172"/>
    <lineage>
        <taxon>unclassified sequences</taxon>
        <taxon>metagenomes</taxon>
        <taxon>ecological metagenomes</taxon>
    </lineage>
</organism>